<dbReference type="Proteomes" id="UP000554482">
    <property type="component" value="Unassembled WGS sequence"/>
</dbReference>
<keyword evidence="1" id="KW-0812">Transmembrane</keyword>
<keyword evidence="1" id="KW-0472">Membrane</keyword>
<proteinExistence type="predicted"/>
<feature type="transmembrane region" description="Helical" evidence="1">
    <location>
        <begin position="56"/>
        <end position="76"/>
    </location>
</feature>
<evidence type="ECO:0000256" key="1">
    <source>
        <dbReference type="SAM" id="Phobius"/>
    </source>
</evidence>
<dbReference type="EMBL" id="JABWDY010002183">
    <property type="protein sequence ID" value="KAF5206841.1"/>
    <property type="molecule type" value="Genomic_DNA"/>
</dbReference>
<accession>A0A7J6XAN5</accession>
<protein>
    <submittedName>
        <fullName evidence="2">Uncharacterized protein</fullName>
    </submittedName>
</protein>
<keyword evidence="1" id="KW-1133">Transmembrane helix</keyword>
<organism evidence="2 3">
    <name type="scientific">Thalictrum thalictroides</name>
    <name type="common">Rue-anemone</name>
    <name type="synonym">Anemone thalictroides</name>
    <dbReference type="NCBI Taxonomy" id="46969"/>
    <lineage>
        <taxon>Eukaryota</taxon>
        <taxon>Viridiplantae</taxon>
        <taxon>Streptophyta</taxon>
        <taxon>Embryophyta</taxon>
        <taxon>Tracheophyta</taxon>
        <taxon>Spermatophyta</taxon>
        <taxon>Magnoliopsida</taxon>
        <taxon>Ranunculales</taxon>
        <taxon>Ranunculaceae</taxon>
        <taxon>Thalictroideae</taxon>
        <taxon>Thalictrum</taxon>
    </lineage>
</organism>
<dbReference type="OrthoDB" id="1666723at2759"/>
<sequence>MLVYLVMVLTYNNFTNPHGPFTWFVQSLQMFRCSNYSIAHIPDSFMWSTIRRRSIYIWYYSHILSSKYIIFLYSMFNRVAIGYDEGTIMIKIGRELPVASMGSSGMIIWARKIKL</sequence>
<name>A0A7J6XAN5_THATH</name>
<evidence type="ECO:0000313" key="2">
    <source>
        <dbReference type="EMBL" id="KAF5206841.1"/>
    </source>
</evidence>
<gene>
    <name evidence="2" type="ORF">FRX31_003572</name>
</gene>
<evidence type="ECO:0000313" key="3">
    <source>
        <dbReference type="Proteomes" id="UP000554482"/>
    </source>
</evidence>
<comment type="caution">
    <text evidence="2">The sequence shown here is derived from an EMBL/GenBank/DDBJ whole genome shotgun (WGS) entry which is preliminary data.</text>
</comment>
<dbReference type="AlphaFoldDB" id="A0A7J6XAN5"/>
<keyword evidence="3" id="KW-1185">Reference proteome</keyword>
<reference evidence="2 3" key="1">
    <citation type="submission" date="2020-06" db="EMBL/GenBank/DDBJ databases">
        <title>Transcriptomic and genomic resources for Thalictrum thalictroides and T. hernandezii: Facilitating candidate gene discovery in an emerging model plant lineage.</title>
        <authorList>
            <person name="Arias T."/>
            <person name="Riano-Pachon D.M."/>
            <person name="Di Stilio V.S."/>
        </authorList>
    </citation>
    <scope>NUCLEOTIDE SEQUENCE [LARGE SCALE GENOMIC DNA]</scope>
    <source>
        <strain evidence="3">cv. WT478/WT964</strain>
        <tissue evidence="2">Leaves</tissue>
    </source>
</reference>